<accession>R7Z7P4</accession>
<gene>
    <name evidence="1" type="ORF">W97_09317</name>
</gene>
<sequence>MEQASNGQLPLTNYQLRARRDKSRYLEEIRLNWGADIEDRIPASIHPRKTLTPHRKPRVGDIAEIEDDPRNWSLELLRLLRNLSRKQVASLATMQDLVETEVRLRQSSTTTNKYKLAAEVIIDDVQRVIDGIDKRHASDETER</sequence>
<name>R7Z7P4_CONA1</name>
<evidence type="ECO:0000313" key="2">
    <source>
        <dbReference type="Proteomes" id="UP000016924"/>
    </source>
</evidence>
<keyword evidence="2" id="KW-1185">Reference proteome</keyword>
<dbReference type="GeneID" id="19906628"/>
<dbReference type="EMBL" id="JH767662">
    <property type="protein sequence ID" value="EON70049.1"/>
    <property type="molecule type" value="Genomic_DNA"/>
</dbReference>
<protein>
    <submittedName>
        <fullName evidence="1">Uncharacterized protein</fullName>
    </submittedName>
</protein>
<proteinExistence type="predicted"/>
<reference evidence="2" key="1">
    <citation type="submission" date="2012-06" db="EMBL/GenBank/DDBJ databases">
        <title>The genome sequence of Coniosporium apollinis CBS 100218.</title>
        <authorList>
            <consortium name="The Broad Institute Genome Sequencing Platform"/>
            <person name="Cuomo C."/>
            <person name="Gorbushina A."/>
            <person name="Noack S."/>
            <person name="Walker B."/>
            <person name="Young S.K."/>
            <person name="Zeng Q."/>
            <person name="Gargeya S."/>
            <person name="Fitzgerald M."/>
            <person name="Haas B."/>
            <person name="Abouelleil A."/>
            <person name="Alvarado L."/>
            <person name="Arachchi H.M."/>
            <person name="Berlin A.M."/>
            <person name="Chapman S.B."/>
            <person name="Goldberg J."/>
            <person name="Griggs A."/>
            <person name="Gujja S."/>
            <person name="Hansen M."/>
            <person name="Howarth C."/>
            <person name="Imamovic A."/>
            <person name="Larimer J."/>
            <person name="McCowan C."/>
            <person name="Montmayeur A."/>
            <person name="Murphy C."/>
            <person name="Neiman D."/>
            <person name="Pearson M."/>
            <person name="Priest M."/>
            <person name="Roberts A."/>
            <person name="Saif S."/>
            <person name="Shea T."/>
            <person name="Sisk P."/>
            <person name="Sykes S."/>
            <person name="Wortman J."/>
            <person name="Nusbaum C."/>
            <person name="Birren B."/>
        </authorList>
    </citation>
    <scope>NUCLEOTIDE SEQUENCE [LARGE SCALE GENOMIC DNA]</scope>
    <source>
        <strain evidence="2">CBS 100218</strain>
    </source>
</reference>
<evidence type="ECO:0000313" key="1">
    <source>
        <dbReference type="EMBL" id="EON70049.1"/>
    </source>
</evidence>
<organism evidence="1 2">
    <name type="scientific">Coniosporium apollinis (strain CBS 100218)</name>
    <name type="common">Rock-inhabiting black yeast</name>
    <dbReference type="NCBI Taxonomy" id="1168221"/>
    <lineage>
        <taxon>Eukaryota</taxon>
        <taxon>Fungi</taxon>
        <taxon>Dikarya</taxon>
        <taxon>Ascomycota</taxon>
        <taxon>Pezizomycotina</taxon>
        <taxon>Dothideomycetes</taxon>
        <taxon>Dothideomycetes incertae sedis</taxon>
        <taxon>Coniosporium</taxon>
    </lineage>
</organism>
<dbReference type="HOGENOM" id="CLU_1806059_0_0_1"/>
<dbReference type="AlphaFoldDB" id="R7Z7P4"/>
<dbReference type="Proteomes" id="UP000016924">
    <property type="component" value="Unassembled WGS sequence"/>
</dbReference>
<dbReference type="RefSeq" id="XP_007785366.1">
    <property type="nucleotide sequence ID" value="XM_007787176.1"/>
</dbReference>